<keyword evidence="1" id="KW-1133">Transmembrane helix</keyword>
<evidence type="ECO:0000256" key="1">
    <source>
        <dbReference type="SAM" id="Phobius"/>
    </source>
</evidence>
<keyword evidence="1" id="KW-0812">Transmembrane</keyword>
<name>A0A6L5WMT3_9BACT</name>
<protein>
    <submittedName>
        <fullName evidence="2">Uncharacterized protein</fullName>
    </submittedName>
</protein>
<comment type="caution">
    <text evidence="2">The sequence shown here is derived from an EMBL/GenBank/DDBJ whole genome shotgun (WGS) entry which is preliminary data.</text>
</comment>
<evidence type="ECO:0000313" key="3">
    <source>
        <dbReference type="Proteomes" id="UP000476338"/>
    </source>
</evidence>
<gene>
    <name evidence="2" type="ORF">F1B92_08115</name>
</gene>
<evidence type="ECO:0000313" key="2">
    <source>
        <dbReference type="EMBL" id="MSN97123.1"/>
    </source>
</evidence>
<keyword evidence="3" id="KW-1185">Reference proteome</keyword>
<feature type="transmembrane region" description="Helical" evidence="1">
    <location>
        <begin position="51"/>
        <end position="68"/>
    </location>
</feature>
<dbReference type="AlphaFoldDB" id="A0A6L5WMT3"/>
<feature type="transmembrane region" description="Helical" evidence="1">
    <location>
        <begin position="20"/>
        <end position="45"/>
    </location>
</feature>
<dbReference type="EMBL" id="VWSJ01000039">
    <property type="protein sequence ID" value="MSN97123.1"/>
    <property type="molecule type" value="Genomic_DNA"/>
</dbReference>
<dbReference type="RefSeq" id="WP_154571372.1">
    <property type="nucleotide sequence ID" value="NZ_VWSJ01000039.1"/>
</dbReference>
<keyword evidence="1" id="KW-0472">Membrane</keyword>
<dbReference type="Proteomes" id="UP000476338">
    <property type="component" value="Unassembled WGS sequence"/>
</dbReference>
<proteinExistence type="predicted"/>
<reference evidence="2 3" key="2">
    <citation type="submission" date="2020-03" db="EMBL/GenBank/DDBJ databases">
        <title>Campylobacter portucalensis sp. nov., a new species of Campylobacter isolated from the reproductive tract of bulls.</title>
        <authorList>
            <person name="Silva M.F."/>
            <person name="Pereira G."/>
            <person name="Carneiro C."/>
            <person name="Hemphill A."/>
            <person name="Mateus L."/>
            <person name="Lopes-Da-Costa L."/>
            <person name="Silva E."/>
        </authorList>
    </citation>
    <scope>NUCLEOTIDE SEQUENCE [LARGE SCALE GENOMIC DNA]</scope>
    <source>
        <strain evidence="2 3">FMV-PI01</strain>
    </source>
</reference>
<feature type="transmembrane region" description="Helical" evidence="1">
    <location>
        <begin position="127"/>
        <end position="150"/>
    </location>
</feature>
<accession>A0A6L5WMT3</accession>
<organism evidence="2 3">
    <name type="scientific">Campylobacter portucalensis</name>
    <dbReference type="NCBI Taxonomy" id="2608384"/>
    <lineage>
        <taxon>Bacteria</taxon>
        <taxon>Pseudomonadati</taxon>
        <taxon>Campylobacterota</taxon>
        <taxon>Epsilonproteobacteria</taxon>
        <taxon>Campylobacterales</taxon>
        <taxon>Campylobacteraceae</taxon>
        <taxon>Campylobacter</taxon>
    </lineage>
</organism>
<reference evidence="2 3" key="1">
    <citation type="submission" date="2019-09" db="EMBL/GenBank/DDBJ databases">
        <authorList>
            <person name="Silva M."/>
            <person name="Pereira G."/>
            <person name="Lopes-Da-Costa L."/>
            <person name="Silva E."/>
        </authorList>
    </citation>
    <scope>NUCLEOTIDE SEQUENCE [LARGE SCALE GENOMIC DNA]</scope>
    <source>
        <strain evidence="2 3">FMV-PI01</strain>
    </source>
</reference>
<sequence>MENLNIKRNYDKEPIKIKDINTIFMFLILFPGSIIFTILIFIFNYENMTSKLYINLFILMPVVVWLYVKPYLKYKDSRYIKIYNNKIDFIQDNELLETIKLDEKFTVYKSFEDFYHKSQKQNIYIEIIWLIILPITICNYILLLLSKFFYCLYKSGLKNYHLYDCIIISQDDKIINIYFNSIDEYKTIKDYFLSNFDLDISKSKIFLNKAYHIFEKINF</sequence>